<keyword evidence="4 12" id="KW-0812">Transmembrane</keyword>
<dbReference type="FunCoup" id="A0A7M7RDJ0">
    <property type="interactions" value="534"/>
</dbReference>
<dbReference type="AlphaFoldDB" id="A0A7M7RDJ0"/>
<feature type="transmembrane region" description="Helical" evidence="13">
    <location>
        <begin position="312"/>
        <end position="339"/>
    </location>
</feature>
<dbReference type="GO" id="GO:0007218">
    <property type="term" value="P:neuropeptide signaling pathway"/>
    <property type="evidence" value="ECO:0000318"/>
    <property type="project" value="GO_Central"/>
</dbReference>
<keyword evidence="5 13" id="KW-1133">Transmembrane helix</keyword>
<dbReference type="Gene3D" id="1.20.1070.10">
    <property type="entry name" value="Rhodopsin 7-helix transmembrane proteins"/>
    <property type="match status" value="1"/>
</dbReference>
<evidence type="ECO:0000256" key="11">
    <source>
        <dbReference type="ARBA" id="ARBA00023224"/>
    </source>
</evidence>
<dbReference type="FunFam" id="1.20.1070.10:FF:000069">
    <property type="entry name" value="Prokineticin receptor 2"/>
    <property type="match status" value="1"/>
</dbReference>
<keyword evidence="8" id="KW-1015">Disulfide bond</keyword>
<feature type="transmembrane region" description="Helical" evidence="13">
    <location>
        <begin position="54"/>
        <end position="79"/>
    </location>
</feature>
<dbReference type="InterPro" id="IPR017452">
    <property type="entry name" value="GPCR_Rhodpsn_7TM"/>
</dbReference>
<dbReference type="PANTHER" id="PTHR24238">
    <property type="entry name" value="G-PROTEIN COUPLED RECEPTOR"/>
    <property type="match status" value="1"/>
</dbReference>
<evidence type="ECO:0000313" key="15">
    <source>
        <dbReference type="EnsemblMetazoa" id="XP_792126"/>
    </source>
</evidence>
<keyword evidence="9 12" id="KW-0675">Receptor</keyword>
<proteinExistence type="inferred from homology"/>
<dbReference type="GeneID" id="587298"/>
<dbReference type="InterPro" id="IPR000611">
    <property type="entry name" value="NPY_rcpt"/>
</dbReference>
<dbReference type="InterPro" id="IPR000276">
    <property type="entry name" value="GPCR_Rhodpsn"/>
</dbReference>
<dbReference type="RefSeq" id="XP_792126.1">
    <property type="nucleotide sequence ID" value="XM_787033.4"/>
</dbReference>
<feature type="transmembrane region" description="Helical" evidence="13">
    <location>
        <begin position="166"/>
        <end position="188"/>
    </location>
</feature>
<dbReference type="OrthoDB" id="10053194at2759"/>
<feature type="transmembrane region" description="Helical" evidence="13">
    <location>
        <begin position="135"/>
        <end position="154"/>
    </location>
</feature>
<dbReference type="PROSITE" id="PS50262">
    <property type="entry name" value="G_PROTEIN_RECEP_F1_2"/>
    <property type="match status" value="1"/>
</dbReference>
<keyword evidence="7 13" id="KW-0472">Membrane</keyword>
<name>A0A7M7RDJ0_STRPU</name>
<evidence type="ECO:0000256" key="12">
    <source>
        <dbReference type="RuleBase" id="RU000688"/>
    </source>
</evidence>
<sequence length="424" mass="48166">MYDPLIDKATNMTHIYNDFSNPSTHVQDHYDYSDDSAPSDDGELFPRVHMAAKAALGLSYTLMIPVCGIGNLLLCCVIYRFRRMRTTTNLLIGNLALSDFIVAAVVAPFNFFYYLHQTWPFGEAMCVTVGFLKATSFYVSINSLLAIAIDRYIIIMHPLKPRMTTYTACFVLCFIWVFSLAIVIPTALYSGTHDYYFNGGGENIHVTQCSERWPNSKAMKAYTLVLVIGEFLLPLTIMSVTYFLIARKLWFRRVPGGHATEQQEMAAESSKRRTVRLLIIVVALFAFCWAPYHMFAIMRDIVFPSYQESHLTLFLTVFYLVEALAMSNSMFNTLIYVVFNANVRKYVLQIPDSCRRLKPSDKATVRYWHPLATRTSSHCMRSSVRSSQLRTNTTSISTRLTINLNRPTSCSSGPQSGTVHDLKC</sequence>
<dbReference type="Proteomes" id="UP000007110">
    <property type="component" value="Unassembled WGS sequence"/>
</dbReference>
<dbReference type="PRINTS" id="PR00237">
    <property type="entry name" value="GPCRRHODOPSN"/>
</dbReference>
<evidence type="ECO:0000256" key="10">
    <source>
        <dbReference type="ARBA" id="ARBA00023180"/>
    </source>
</evidence>
<feature type="transmembrane region" description="Helical" evidence="13">
    <location>
        <begin position="275"/>
        <end position="292"/>
    </location>
</feature>
<comment type="subcellular location">
    <subcellularLocation>
        <location evidence="1">Cell membrane</location>
        <topology evidence="1">Multi-pass membrane protein</topology>
    </subcellularLocation>
</comment>
<dbReference type="InParanoid" id="A0A7M7RDJ0"/>
<keyword evidence="6 12" id="KW-0297">G-protein coupled receptor</keyword>
<keyword evidence="11 12" id="KW-0807">Transducer</keyword>
<reference evidence="16" key="1">
    <citation type="submission" date="2015-02" db="EMBL/GenBank/DDBJ databases">
        <title>Genome sequencing for Strongylocentrotus purpuratus.</title>
        <authorList>
            <person name="Murali S."/>
            <person name="Liu Y."/>
            <person name="Vee V."/>
            <person name="English A."/>
            <person name="Wang M."/>
            <person name="Skinner E."/>
            <person name="Han Y."/>
            <person name="Muzny D.M."/>
            <person name="Worley K.C."/>
            <person name="Gibbs R.A."/>
        </authorList>
    </citation>
    <scope>NUCLEOTIDE SEQUENCE</scope>
</reference>
<feature type="transmembrane region" description="Helical" evidence="13">
    <location>
        <begin position="221"/>
        <end position="245"/>
    </location>
</feature>
<evidence type="ECO:0000259" key="14">
    <source>
        <dbReference type="PROSITE" id="PS50262"/>
    </source>
</evidence>
<keyword evidence="10" id="KW-0325">Glycoprotein</keyword>
<dbReference type="EnsemblMetazoa" id="XM_011682640">
    <property type="protein sequence ID" value="XP_011680942"/>
    <property type="gene ID" value="LOC587298"/>
</dbReference>
<evidence type="ECO:0000256" key="7">
    <source>
        <dbReference type="ARBA" id="ARBA00023136"/>
    </source>
</evidence>
<comment type="similarity">
    <text evidence="2 12">Belongs to the G-protein coupled receptor 1 family.</text>
</comment>
<dbReference type="SUPFAM" id="SSF81321">
    <property type="entry name" value="Family A G protein-coupled receptor-like"/>
    <property type="match status" value="1"/>
</dbReference>
<dbReference type="KEGG" id="spu:587298"/>
<dbReference type="GO" id="GO:0004983">
    <property type="term" value="F:neuropeptide Y receptor activity"/>
    <property type="evidence" value="ECO:0007669"/>
    <property type="project" value="InterPro"/>
</dbReference>
<feature type="domain" description="G-protein coupled receptors family 1 profile" evidence="14">
    <location>
        <begin position="70"/>
        <end position="336"/>
    </location>
</feature>
<feature type="transmembrane region" description="Helical" evidence="13">
    <location>
        <begin position="91"/>
        <end position="115"/>
    </location>
</feature>
<protein>
    <recommendedName>
        <fullName evidence="14">G-protein coupled receptors family 1 profile domain-containing protein</fullName>
    </recommendedName>
</protein>
<evidence type="ECO:0000256" key="6">
    <source>
        <dbReference type="ARBA" id="ARBA00023040"/>
    </source>
</evidence>
<dbReference type="PANTHER" id="PTHR24238:SF74">
    <property type="entry name" value="PROKINETICIN RECEPTOR 2"/>
    <property type="match status" value="1"/>
</dbReference>
<dbReference type="RefSeq" id="XP_011680942.1">
    <property type="nucleotide sequence ID" value="XM_011682640.2"/>
</dbReference>
<dbReference type="PRINTS" id="PR01012">
    <property type="entry name" value="NRPEPTIDEYR"/>
</dbReference>
<evidence type="ECO:0000256" key="8">
    <source>
        <dbReference type="ARBA" id="ARBA00023157"/>
    </source>
</evidence>
<evidence type="ECO:0000313" key="16">
    <source>
        <dbReference type="Proteomes" id="UP000007110"/>
    </source>
</evidence>
<evidence type="ECO:0000256" key="2">
    <source>
        <dbReference type="ARBA" id="ARBA00010663"/>
    </source>
</evidence>
<keyword evidence="3" id="KW-1003">Cell membrane</keyword>
<evidence type="ECO:0000256" key="3">
    <source>
        <dbReference type="ARBA" id="ARBA00022475"/>
    </source>
</evidence>
<organism evidence="15 16">
    <name type="scientific">Strongylocentrotus purpuratus</name>
    <name type="common">Purple sea urchin</name>
    <dbReference type="NCBI Taxonomy" id="7668"/>
    <lineage>
        <taxon>Eukaryota</taxon>
        <taxon>Metazoa</taxon>
        <taxon>Echinodermata</taxon>
        <taxon>Eleutherozoa</taxon>
        <taxon>Echinozoa</taxon>
        <taxon>Echinoidea</taxon>
        <taxon>Euechinoidea</taxon>
        <taxon>Echinacea</taxon>
        <taxon>Camarodonta</taxon>
        <taxon>Echinidea</taxon>
        <taxon>Strongylocentrotidae</taxon>
        <taxon>Strongylocentrotus</taxon>
    </lineage>
</organism>
<evidence type="ECO:0000256" key="9">
    <source>
        <dbReference type="ARBA" id="ARBA00023170"/>
    </source>
</evidence>
<dbReference type="EnsemblMetazoa" id="XM_787033">
    <property type="protein sequence ID" value="XP_792126"/>
    <property type="gene ID" value="LOC587298"/>
</dbReference>
<dbReference type="GO" id="GO:0005886">
    <property type="term" value="C:plasma membrane"/>
    <property type="evidence" value="ECO:0000318"/>
    <property type="project" value="GO_Central"/>
</dbReference>
<reference evidence="15" key="2">
    <citation type="submission" date="2021-01" db="UniProtKB">
        <authorList>
            <consortium name="EnsemblMetazoa"/>
        </authorList>
    </citation>
    <scope>IDENTIFICATION</scope>
</reference>
<evidence type="ECO:0000256" key="4">
    <source>
        <dbReference type="ARBA" id="ARBA00022692"/>
    </source>
</evidence>
<accession>A0A7M7RDJ0</accession>
<dbReference type="GO" id="GO:0008188">
    <property type="term" value="F:neuropeptide receptor activity"/>
    <property type="evidence" value="ECO:0000318"/>
    <property type="project" value="GO_Central"/>
</dbReference>
<dbReference type="OMA" id="CAATNYL"/>
<dbReference type="PROSITE" id="PS00237">
    <property type="entry name" value="G_PROTEIN_RECEP_F1_1"/>
    <property type="match status" value="1"/>
</dbReference>
<keyword evidence="16" id="KW-1185">Reference proteome</keyword>
<evidence type="ECO:0000256" key="13">
    <source>
        <dbReference type="SAM" id="Phobius"/>
    </source>
</evidence>
<evidence type="ECO:0000256" key="5">
    <source>
        <dbReference type="ARBA" id="ARBA00022989"/>
    </source>
</evidence>
<evidence type="ECO:0000256" key="1">
    <source>
        <dbReference type="ARBA" id="ARBA00004651"/>
    </source>
</evidence>
<dbReference type="Pfam" id="PF00001">
    <property type="entry name" value="7tm_1"/>
    <property type="match status" value="1"/>
</dbReference>